<dbReference type="EMBL" id="JAUSUA010000002">
    <property type="protein sequence ID" value="MDQ0207194.1"/>
    <property type="molecule type" value="Genomic_DNA"/>
</dbReference>
<dbReference type="InterPro" id="IPR004380">
    <property type="entry name" value="Asp_race"/>
</dbReference>
<dbReference type="GO" id="GO:0047689">
    <property type="term" value="F:aspartate racemase activity"/>
    <property type="evidence" value="ECO:0007669"/>
    <property type="project" value="UniProtKB-EC"/>
</dbReference>
<dbReference type="PROSITE" id="PS00923">
    <property type="entry name" value="ASP_GLU_RACEMASE_1"/>
    <property type="match status" value="1"/>
</dbReference>
<dbReference type="Proteomes" id="UP001225034">
    <property type="component" value="Unassembled WGS sequence"/>
</dbReference>
<dbReference type="InterPro" id="IPR033134">
    <property type="entry name" value="Asp/Glu_racemase_AS_2"/>
</dbReference>
<dbReference type="EC" id="5.1.1.13" evidence="3"/>
<evidence type="ECO:0000313" key="3">
    <source>
        <dbReference type="EMBL" id="MDQ0207194.1"/>
    </source>
</evidence>
<dbReference type="InterPro" id="IPR001920">
    <property type="entry name" value="Asp/Glu_race"/>
</dbReference>
<accession>A0ABT9YJI2</accession>
<organism evidence="3 4">
    <name type="scientific">Alkalicoccobacillus murimartini</name>
    <dbReference type="NCBI Taxonomy" id="171685"/>
    <lineage>
        <taxon>Bacteria</taxon>
        <taxon>Bacillati</taxon>
        <taxon>Bacillota</taxon>
        <taxon>Bacilli</taxon>
        <taxon>Bacillales</taxon>
        <taxon>Bacillaceae</taxon>
        <taxon>Alkalicoccobacillus</taxon>
    </lineage>
</organism>
<evidence type="ECO:0000313" key="4">
    <source>
        <dbReference type="Proteomes" id="UP001225034"/>
    </source>
</evidence>
<keyword evidence="4" id="KW-1185">Reference proteome</keyword>
<proteinExistence type="inferred from homology"/>
<comment type="similarity">
    <text evidence="1">Belongs to the aspartate/glutamate racemases family.</text>
</comment>
<dbReference type="Pfam" id="PF01177">
    <property type="entry name" value="Asp_Glu_race"/>
    <property type="match status" value="1"/>
</dbReference>
<dbReference type="InterPro" id="IPR018187">
    <property type="entry name" value="Asp/Glu_racemase_AS_1"/>
</dbReference>
<comment type="caution">
    <text evidence="3">The sequence shown here is derived from an EMBL/GenBank/DDBJ whole genome shotgun (WGS) entry which is preliminary data.</text>
</comment>
<sequence length="233" mass="25866">MKTIGFIGGLSWESTADYYKYVNEYVKDELGGLHSAKCLLHSFDFQEIVNLQKLGHWEEATAKMVDAAQKLEGAGADLIVICTNTMHLMAEDIEKATSIPLIHIADAVAESIKKQKLKRVGLLGTAFTMEKDFYKNRLASHGIECIIPCDIGRKDAHDIIFSELCRGEIRNESKVRYQQLIHELALEGAEGVILGCTEIPLLIKQEDSSLPVFDSTKLHAESAVAFAMEQVLV</sequence>
<reference evidence="3 4" key="1">
    <citation type="submission" date="2023-07" db="EMBL/GenBank/DDBJ databases">
        <title>Genomic Encyclopedia of Type Strains, Phase IV (KMG-IV): sequencing the most valuable type-strain genomes for metagenomic binning, comparative biology and taxonomic classification.</title>
        <authorList>
            <person name="Goeker M."/>
        </authorList>
    </citation>
    <scope>NUCLEOTIDE SEQUENCE [LARGE SCALE GENOMIC DNA]</scope>
    <source>
        <strain evidence="3 4">DSM 19154</strain>
    </source>
</reference>
<dbReference type="NCBIfam" id="TIGR00035">
    <property type="entry name" value="asp_race"/>
    <property type="match status" value="1"/>
</dbReference>
<dbReference type="PANTHER" id="PTHR21198">
    <property type="entry name" value="GLUTAMATE RACEMASE"/>
    <property type="match status" value="1"/>
</dbReference>
<dbReference type="Gene3D" id="3.40.50.1860">
    <property type="match status" value="2"/>
</dbReference>
<dbReference type="InterPro" id="IPR015942">
    <property type="entry name" value="Asp/Glu/hydantoin_racemase"/>
</dbReference>
<keyword evidence="2 3" id="KW-0413">Isomerase</keyword>
<protein>
    <submittedName>
        <fullName evidence="3">Aspartate racemase</fullName>
        <ecNumber evidence="3">5.1.1.13</ecNumber>
    </submittedName>
</protein>
<gene>
    <name evidence="3" type="ORF">J2S05_001993</name>
</gene>
<evidence type="ECO:0000256" key="1">
    <source>
        <dbReference type="ARBA" id="ARBA00007847"/>
    </source>
</evidence>
<dbReference type="PROSITE" id="PS00924">
    <property type="entry name" value="ASP_GLU_RACEMASE_2"/>
    <property type="match status" value="1"/>
</dbReference>
<dbReference type="RefSeq" id="WP_306982284.1">
    <property type="nucleotide sequence ID" value="NZ_JAUSUA010000002.1"/>
</dbReference>
<evidence type="ECO:0000256" key="2">
    <source>
        <dbReference type="ARBA" id="ARBA00023235"/>
    </source>
</evidence>
<dbReference type="PANTHER" id="PTHR21198:SF7">
    <property type="entry name" value="ASPARTATE-GLUTAMATE RACEMASE FAMILY"/>
    <property type="match status" value="1"/>
</dbReference>
<name>A0ABT9YJI2_9BACI</name>
<dbReference type="SUPFAM" id="SSF53681">
    <property type="entry name" value="Aspartate/glutamate racemase"/>
    <property type="match status" value="2"/>
</dbReference>